<organism evidence="2">
    <name type="scientific">viral metagenome</name>
    <dbReference type="NCBI Taxonomy" id="1070528"/>
    <lineage>
        <taxon>unclassified sequences</taxon>
        <taxon>metagenomes</taxon>
        <taxon>organismal metagenomes</taxon>
    </lineage>
</organism>
<reference evidence="2" key="1">
    <citation type="journal article" date="2020" name="Nature">
        <title>Giant virus diversity and host interactions through global metagenomics.</title>
        <authorList>
            <person name="Schulz F."/>
            <person name="Roux S."/>
            <person name="Paez-Espino D."/>
            <person name="Jungbluth S."/>
            <person name="Walsh D.A."/>
            <person name="Denef V.J."/>
            <person name="McMahon K.D."/>
            <person name="Konstantinidis K.T."/>
            <person name="Eloe-Fadrosh E.A."/>
            <person name="Kyrpides N.C."/>
            <person name="Woyke T."/>
        </authorList>
    </citation>
    <scope>NUCLEOTIDE SEQUENCE</scope>
    <source>
        <strain evidence="2">GVMAG-M-3300024302-11</strain>
    </source>
</reference>
<accession>A0A6C0ITJ8</accession>
<dbReference type="EMBL" id="MN740259">
    <property type="protein sequence ID" value="QHT96574.1"/>
    <property type="molecule type" value="Genomic_DNA"/>
</dbReference>
<evidence type="ECO:0000313" key="2">
    <source>
        <dbReference type="EMBL" id="QHT96574.1"/>
    </source>
</evidence>
<proteinExistence type="predicted"/>
<keyword evidence="1" id="KW-1133">Transmembrane helix</keyword>
<feature type="transmembrane region" description="Helical" evidence="1">
    <location>
        <begin position="50"/>
        <end position="70"/>
    </location>
</feature>
<feature type="transmembrane region" description="Helical" evidence="1">
    <location>
        <begin position="26"/>
        <end position="44"/>
    </location>
</feature>
<protein>
    <submittedName>
        <fullName evidence="2">Uncharacterized protein</fullName>
    </submittedName>
</protein>
<dbReference type="AlphaFoldDB" id="A0A6C0ITJ8"/>
<sequence length="80" mass="9066">MNNSSEEIKSLNKNSNLNKLEKIKRIIKYILMGFIILVAVRYIPNQPINTKEIIMIGLISSISFAMLDMVSPSIKVINKS</sequence>
<keyword evidence="1" id="KW-0472">Membrane</keyword>
<evidence type="ECO:0000256" key="1">
    <source>
        <dbReference type="SAM" id="Phobius"/>
    </source>
</evidence>
<keyword evidence="1" id="KW-0812">Transmembrane</keyword>
<name>A0A6C0ITJ8_9ZZZZ</name>